<dbReference type="Proteomes" id="UP001519503">
    <property type="component" value="Unassembled WGS sequence"/>
</dbReference>
<evidence type="ECO:0000256" key="1">
    <source>
        <dbReference type="ARBA" id="ARBA00022729"/>
    </source>
</evidence>
<accession>A0ABS5QXH2</accession>
<dbReference type="InterPro" id="IPR022263">
    <property type="entry name" value="KxYKxGKxW"/>
</dbReference>
<protein>
    <recommendedName>
        <fullName evidence="3">Mub B2-like domain-containing protein</fullName>
    </recommendedName>
</protein>
<evidence type="ECO:0000313" key="4">
    <source>
        <dbReference type="EMBL" id="MBS9337909.1"/>
    </source>
</evidence>
<feature type="compositionally biased region" description="Polar residues" evidence="2">
    <location>
        <begin position="600"/>
        <end position="616"/>
    </location>
</feature>
<feature type="compositionally biased region" description="Polar residues" evidence="2">
    <location>
        <begin position="670"/>
        <end position="690"/>
    </location>
</feature>
<reference evidence="4 5" key="1">
    <citation type="submission" date="2020-02" db="EMBL/GenBank/DDBJ databases">
        <title>Fructobacillus sp. isolated from paper mulberry of Taiwan.</title>
        <authorList>
            <person name="Lin S.-T."/>
        </authorList>
    </citation>
    <scope>NUCLEOTIDE SEQUENCE [LARGE SCALE GENOMIC DNA]</scope>
    <source>
        <strain evidence="4 5">S1-1</strain>
    </source>
</reference>
<feature type="domain" description="Mub B2-like" evidence="3">
    <location>
        <begin position="409"/>
        <end position="507"/>
    </location>
</feature>
<organism evidence="4 5">
    <name type="scientific">Fructobacillus parabroussonetiae</name>
    <dbReference type="NCBI Taxonomy" id="2713174"/>
    <lineage>
        <taxon>Bacteria</taxon>
        <taxon>Bacillati</taxon>
        <taxon>Bacillota</taxon>
        <taxon>Bacilli</taxon>
        <taxon>Lactobacillales</taxon>
        <taxon>Lactobacillaceae</taxon>
        <taxon>Fructobacillus</taxon>
    </lineage>
</organism>
<sequence>MEDNTKLHYKMFKVGKYWPFAALLGFAGGALSTQTDVPSNGYFPLMQRSSKAAADDTSDLAAAKTKAISDLQADVDKAKNPGTINIDSSVRTVDIQDGNIEDGSPTTAIVKNDYGYKNKIDEEFNQVQQLINSATSTAKVKSLLSDGADNVSLLSKKMQALNVLDADMAFVSNGTVIAPSSSDTNINYWPELPKLIKFETSFDAGSGYQSKIQNIKSSIVDYINNYSGASSDFDVSFSKQADALYADKRNVEIRNAMRYDVMDGPDLMNAGQNMVPVDSKPTAADAQKILDKLNSIFASGEYINDSKEVDGANIPSYNPMYNSVPAKIIADFMINHNADFSLNTFGTDKDAIKQIRDKWLNIVWSSTDTNDWQITADSNTSDFNQEIAALPVLSTHHVTPSNNPDNVPNLTENVTRTIHYVDKNGQEIAGVSPRIETVTYTRGATVVDKTGEVKYDNWSTTDSQKWVEIDSPDLSDKGYETADPKTVAAQDVTANTQSVDINVTYQDKSHKVTPDNPGNTDIKELKKSVTRTINYVDTKGNKVADSVIETVNFTRDLTIDDVTGEIISASEWQPVGSSVWDAKISPDLSSKDYDSPNEKLVSSQDVNGETQNQTVTVIYPKKGETPVPTPNPTPTPNNGGNGGDNTPANNGGNVTPNADNGNDGSGSNGTSKTLPATNGASSDTQKPVEHNQNNVLPATAEETKKGNSLLLLTVGLAATTGLMLLTKSFGKKD</sequence>
<dbReference type="Pfam" id="PF19258">
    <property type="entry name" value="KxYKxGKxW_sig"/>
    <property type="match status" value="1"/>
</dbReference>
<feature type="domain" description="Mub B2-like" evidence="3">
    <location>
        <begin position="523"/>
        <end position="622"/>
    </location>
</feature>
<keyword evidence="5" id="KW-1185">Reference proteome</keyword>
<gene>
    <name evidence="4" type="ORF">G6R30_05465</name>
</gene>
<evidence type="ECO:0000313" key="5">
    <source>
        <dbReference type="Proteomes" id="UP001519503"/>
    </source>
</evidence>
<name>A0ABS5QXH2_9LACO</name>
<feature type="compositionally biased region" description="Low complexity" evidence="2">
    <location>
        <begin position="644"/>
        <end position="662"/>
    </location>
</feature>
<dbReference type="InterPro" id="IPR041495">
    <property type="entry name" value="Mub_B2"/>
</dbReference>
<evidence type="ECO:0000256" key="2">
    <source>
        <dbReference type="SAM" id="MobiDB-lite"/>
    </source>
</evidence>
<dbReference type="NCBIfam" id="TIGR03715">
    <property type="entry name" value="KxYKxGKxW"/>
    <property type="match status" value="1"/>
</dbReference>
<proteinExistence type="predicted"/>
<evidence type="ECO:0000259" key="3">
    <source>
        <dbReference type="Pfam" id="PF17966"/>
    </source>
</evidence>
<dbReference type="EMBL" id="JAAMFL010000009">
    <property type="protein sequence ID" value="MBS9337909.1"/>
    <property type="molecule type" value="Genomic_DNA"/>
</dbReference>
<dbReference type="Gene3D" id="2.60.40.4300">
    <property type="match status" value="2"/>
</dbReference>
<comment type="caution">
    <text evidence="4">The sequence shown here is derived from an EMBL/GenBank/DDBJ whole genome shotgun (WGS) entry which is preliminary data.</text>
</comment>
<dbReference type="Pfam" id="PF17966">
    <property type="entry name" value="Muc_B2"/>
    <property type="match status" value="2"/>
</dbReference>
<keyword evidence="1" id="KW-0732">Signal</keyword>
<dbReference type="RefSeq" id="WP_213822313.1">
    <property type="nucleotide sequence ID" value="NZ_JAAMFL010000009.1"/>
</dbReference>
<feature type="region of interest" description="Disordered" evidence="2">
    <location>
        <begin position="587"/>
        <end position="690"/>
    </location>
</feature>